<dbReference type="Proteomes" id="UP000076481">
    <property type="component" value="Unassembled WGS sequence"/>
</dbReference>
<dbReference type="RefSeq" id="WP_011357945.1">
    <property type="nucleotide sequence ID" value="NZ_LVWG01000003.1"/>
</dbReference>
<evidence type="ECO:0000313" key="4">
    <source>
        <dbReference type="Proteomes" id="UP000076481"/>
    </source>
</evidence>
<dbReference type="InterPro" id="IPR025517">
    <property type="entry name" value="DUF4405"/>
</dbReference>
<dbReference type="EMBL" id="LVWG01000003">
    <property type="protein sequence ID" value="KZK75290.1"/>
    <property type="molecule type" value="Genomic_DNA"/>
</dbReference>
<sequence length="177" mass="19017">MKLTMKSWATPIAAGAFLISGVTGVLIFFHIETGLVEPVHKWLSWLLVGGVSVHLLANWKAFSLYFSKNSALAVFAAAMLVTALSVMPFFGDEEHEKTEKRTARSLVRALESSSLTTVALVVNDTPETLDMRLKRRGIKDTDPSMTVSAIADASGMEAGDVLAILVGGKNGHEKGND</sequence>
<keyword evidence="1" id="KW-0472">Membrane</keyword>
<feature type="domain" description="Flavinylation-associated cytochrome" evidence="2">
    <location>
        <begin position="8"/>
        <end position="59"/>
    </location>
</feature>
<protein>
    <recommendedName>
        <fullName evidence="2">Flavinylation-associated cytochrome domain-containing protein</fullName>
    </recommendedName>
</protein>
<organism evidence="3 4">
    <name type="scientific">Pelodictyon luteolum</name>
    <dbReference type="NCBI Taxonomy" id="1100"/>
    <lineage>
        <taxon>Bacteria</taxon>
        <taxon>Pseudomonadati</taxon>
        <taxon>Chlorobiota</taxon>
        <taxon>Chlorobiia</taxon>
        <taxon>Chlorobiales</taxon>
        <taxon>Chlorobiaceae</taxon>
        <taxon>Chlorobium/Pelodictyon group</taxon>
        <taxon>Pelodictyon</taxon>
    </lineage>
</organism>
<reference evidence="3 4" key="1">
    <citation type="submission" date="2016-03" db="EMBL/GenBank/DDBJ databases">
        <title>Speciation and ecological success in dimly lit waters: horizontal gene transfer in a green sulfur bacteria bloom unveiled by metagenomic assembly.</title>
        <authorList>
            <person name="Llorens-Mares T."/>
            <person name="Liu Z."/>
            <person name="Allen L.Z."/>
            <person name="Rusch D.B."/>
            <person name="Craig M.T."/>
            <person name="Dupont C.L."/>
            <person name="Bryant D.A."/>
            <person name="Casamayor E.O."/>
        </authorList>
    </citation>
    <scope>NUCLEOTIDE SEQUENCE [LARGE SCALE GENOMIC DNA]</scope>
    <source>
        <strain evidence="3">CIII</strain>
    </source>
</reference>
<accession>A0A165MIN1</accession>
<dbReference type="Pfam" id="PF14358">
    <property type="entry name" value="DUF4405"/>
    <property type="match status" value="1"/>
</dbReference>
<comment type="caution">
    <text evidence="3">The sequence shown here is derived from an EMBL/GenBank/DDBJ whole genome shotgun (WGS) entry which is preliminary data.</text>
</comment>
<evidence type="ECO:0000256" key="1">
    <source>
        <dbReference type="SAM" id="Phobius"/>
    </source>
</evidence>
<gene>
    <name evidence="3" type="ORF">A3K90_05825</name>
</gene>
<dbReference type="AlphaFoldDB" id="A0A165MIN1"/>
<keyword evidence="1" id="KW-1133">Transmembrane helix</keyword>
<evidence type="ECO:0000313" key="3">
    <source>
        <dbReference type="EMBL" id="KZK75290.1"/>
    </source>
</evidence>
<feature type="transmembrane region" description="Helical" evidence="1">
    <location>
        <begin position="42"/>
        <end position="59"/>
    </location>
</feature>
<feature type="transmembrane region" description="Helical" evidence="1">
    <location>
        <begin position="12"/>
        <end position="30"/>
    </location>
</feature>
<dbReference type="OMA" id="VHEWLSW"/>
<name>A0A165MIN1_PELLU</name>
<evidence type="ECO:0000259" key="2">
    <source>
        <dbReference type="Pfam" id="PF14358"/>
    </source>
</evidence>
<keyword evidence="1" id="KW-0812">Transmembrane</keyword>
<feature type="transmembrane region" description="Helical" evidence="1">
    <location>
        <begin position="71"/>
        <end position="91"/>
    </location>
</feature>
<proteinExistence type="predicted"/>